<proteinExistence type="predicted"/>
<accession>A0A382KKA1</accession>
<name>A0A382KKA1_9ZZZZ</name>
<sequence>MKRFNIFLLLVFGNLVAQNTSLVNEAKVLPTIDGDVINDKAWEGISTINTFTQKSPDEGNPSTEQT</sequence>
<dbReference type="AlphaFoldDB" id="A0A382KKA1"/>
<feature type="non-terminal residue" evidence="1">
    <location>
        <position position="66"/>
    </location>
</feature>
<protein>
    <submittedName>
        <fullName evidence="1">Uncharacterized protein</fullName>
    </submittedName>
</protein>
<dbReference type="EMBL" id="UINC01080691">
    <property type="protein sequence ID" value="SVC23863.1"/>
    <property type="molecule type" value="Genomic_DNA"/>
</dbReference>
<organism evidence="1">
    <name type="scientific">marine metagenome</name>
    <dbReference type="NCBI Taxonomy" id="408172"/>
    <lineage>
        <taxon>unclassified sequences</taxon>
        <taxon>metagenomes</taxon>
        <taxon>ecological metagenomes</taxon>
    </lineage>
</organism>
<evidence type="ECO:0000313" key="1">
    <source>
        <dbReference type="EMBL" id="SVC23863.1"/>
    </source>
</evidence>
<gene>
    <name evidence="1" type="ORF">METZ01_LOCUS276717</name>
</gene>
<reference evidence="1" key="1">
    <citation type="submission" date="2018-05" db="EMBL/GenBank/DDBJ databases">
        <authorList>
            <person name="Lanie J.A."/>
            <person name="Ng W.-L."/>
            <person name="Kazmierczak K.M."/>
            <person name="Andrzejewski T.M."/>
            <person name="Davidsen T.M."/>
            <person name="Wayne K.J."/>
            <person name="Tettelin H."/>
            <person name="Glass J.I."/>
            <person name="Rusch D."/>
            <person name="Podicherti R."/>
            <person name="Tsui H.-C.T."/>
            <person name="Winkler M.E."/>
        </authorList>
    </citation>
    <scope>NUCLEOTIDE SEQUENCE</scope>
</reference>